<gene>
    <name evidence="3" type="ORF">DKG77_11710</name>
</gene>
<dbReference type="Gene3D" id="3.90.226.10">
    <property type="entry name" value="2-enoyl-CoA Hydratase, Chain A, domain 1"/>
    <property type="match status" value="2"/>
</dbReference>
<dbReference type="SUPFAM" id="SSF52096">
    <property type="entry name" value="ClpP/crotonase"/>
    <property type="match status" value="1"/>
</dbReference>
<keyword evidence="4" id="KW-1185">Reference proteome</keyword>
<dbReference type="InterPro" id="IPR011990">
    <property type="entry name" value="TPR-like_helical_dom_sf"/>
</dbReference>
<protein>
    <submittedName>
        <fullName evidence="3">Uncharacterized protein</fullName>
    </submittedName>
</protein>
<dbReference type="OrthoDB" id="5480566at2"/>
<proteinExistence type="predicted"/>
<dbReference type="AlphaFoldDB" id="A0A316KYH5"/>
<accession>A0A316KYH5</accession>
<evidence type="ECO:0000256" key="2">
    <source>
        <dbReference type="SAM" id="SignalP"/>
    </source>
</evidence>
<dbReference type="Gene3D" id="1.25.40.10">
    <property type="entry name" value="Tetratricopeptide repeat domain"/>
    <property type="match status" value="1"/>
</dbReference>
<dbReference type="InterPro" id="IPR019734">
    <property type="entry name" value="TPR_rpt"/>
</dbReference>
<dbReference type="SUPFAM" id="SSF48452">
    <property type="entry name" value="TPR-like"/>
    <property type="match status" value="1"/>
</dbReference>
<dbReference type="Proteomes" id="UP000245762">
    <property type="component" value="Unassembled WGS sequence"/>
</dbReference>
<comment type="caution">
    <text evidence="3">The sequence shown here is derived from an EMBL/GenBank/DDBJ whole genome shotgun (WGS) entry which is preliminary data.</text>
</comment>
<dbReference type="PROSITE" id="PS50005">
    <property type="entry name" value="TPR"/>
    <property type="match status" value="1"/>
</dbReference>
<evidence type="ECO:0000256" key="1">
    <source>
        <dbReference type="PROSITE-ProRule" id="PRU00339"/>
    </source>
</evidence>
<feature type="signal peptide" evidence="2">
    <location>
        <begin position="1"/>
        <end position="18"/>
    </location>
</feature>
<feature type="repeat" description="TPR" evidence="1">
    <location>
        <begin position="501"/>
        <end position="534"/>
    </location>
</feature>
<feature type="chain" id="PRO_5016439826" evidence="2">
    <location>
        <begin position="19"/>
        <end position="550"/>
    </location>
</feature>
<name>A0A316KYH5_9FLAO</name>
<evidence type="ECO:0000313" key="3">
    <source>
        <dbReference type="EMBL" id="PWL38894.1"/>
    </source>
</evidence>
<keyword evidence="2" id="KW-0732">Signal</keyword>
<keyword evidence="1" id="KW-0802">TPR repeat</keyword>
<sequence>MKNTLILLTLLFSFQLSAQKTLSVAQWQEDLRFLQNTIHKDYSFLFVKTTKQDFDTQVEALYNDIPNLKEHEIRVGLARIVSQFKYGHTQIPFGSTAQSGILPINLYHFKDGIYIEGVQKNHKEVLGAKVLKIGDKPIDKALELIYPVVPVENEQYFKAYGLRFLLSPEVLHAQGVIPELSETVTLTLEKEGRVFKHVFKTINIEDKPKAFNFTLPTETWLTVRNTETTPLYLKHLEDKLYYFEYLEGLKTLYVRQSSVFNDDNETLEQFYDRLFQFIDTNNIEKLVYDVRLNGGGNNYNNLPLIKGIMARPKINKKGSFYFIIGRDTFSACQNLTNEITRYTEAILVGEPTSENVNFYGDSRPVILTNSKVTAYVSYLWWQDMPALENAAWTAPSIPVTMTFDEYKRNQDPVLEAALAFNAEGFEPKPMDYITKLYVTGQTQKLGEELPKMIQDPRYAFCDFETELNKKGNLLLQSGRTPEVQASIQVFSMITQLFPNSASTYKNLGEAYTVLKDTHKAKEVLEKAISLDTNGKISKAAKEMLLEIDKL</sequence>
<dbReference type="InterPro" id="IPR029045">
    <property type="entry name" value="ClpP/crotonase-like_dom_sf"/>
</dbReference>
<dbReference type="RefSeq" id="WP_109663185.1">
    <property type="nucleotide sequence ID" value="NZ_QGEG01000002.1"/>
</dbReference>
<organism evidence="3 4">
    <name type="scientific">Flagellimonas aquimarina</name>
    <dbReference type="NCBI Taxonomy" id="2201895"/>
    <lineage>
        <taxon>Bacteria</taxon>
        <taxon>Pseudomonadati</taxon>
        <taxon>Bacteroidota</taxon>
        <taxon>Flavobacteriia</taxon>
        <taxon>Flavobacteriales</taxon>
        <taxon>Flavobacteriaceae</taxon>
        <taxon>Flagellimonas</taxon>
    </lineage>
</organism>
<reference evidence="3 4" key="1">
    <citation type="submission" date="2018-05" db="EMBL/GenBank/DDBJ databases">
        <title>Complete genome sequence of Flagellimonas aquimarina ECD12 isolated from seaweed Ecklonia cava.</title>
        <authorList>
            <person name="Choi S."/>
            <person name="Seong C."/>
        </authorList>
    </citation>
    <scope>NUCLEOTIDE SEQUENCE [LARGE SCALE GENOMIC DNA]</scope>
    <source>
        <strain evidence="3 4">ECD12</strain>
    </source>
</reference>
<dbReference type="SMART" id="SM00028">
    <property type="entry name" value="TPR"/>
    <property type="match status" value="1"/>
</dbReference>
<evidence type="ECO:0000313" key="4">
    <source>
        <dbReference type="Proteomes" id="UP000245762"/>
    </source>
</evidence>
<dbReference type="EMBL" id="QGEG01000002">
    <property type="protein sequence ID" value="PWL38894.1"/>
    <property type="molecule type" value="Genomic_DNA"/>
</dbReference>